<accession>A0A2G1VZQ1</accession>
<evidence type="ECO:0000256" key="1">
    <source>
        <dbReference type="SAM" id="Phobius"/>
    </source>
</evidence>
<dbReference type="EMBL" id="NIZW01000030">
    <property type="protein sequence ID" value="PHQ32253.1"/>
    <property type="molecule type" value="Genomic_DNA"/>
</dbReference>
<gene>
    <name evidence="2" type="ORF">CEE69_26930</name>
</gene>
<dbReference type="AlphaFoldDB" id="A0A2G1VZQ1"/>
<comment type="caution">
    <text evidence="2">The sequence shown here is derived from an EMBL/GenBank/DDBJ whole genome shotgun (WGS) entry which is preliminary data.</text>
</comment>
<keyword evidence="1" id="KW-0812">Transmembrane</keyword>
<name>A0A2G1VZQ1_9BACT</name>
<sequence>MKYSTSDLLRLTALAALVMLATRIGSFVGFVAFVLGVSLFVVDHRCRHQSQALRMIGFWVTLLTYWALASVMVAYHFLTGNMSSRNLYWIVSLDDGLPILFIFWVLTSAAFGMCGLLIGHYRLEYATWRNSRA</sequence>
<evidence type="ECO:0000313" key="3">
    <source>
        <dbReference type="Proteomes" id="UP000225740"/>
    </source>
</evidence>
<feature type="transmembrane region" description="Helical" evidence="1">
    <location>
        <begin position="53"/>
        <end position="77"/>
    </location>
</feature>
<evidence type="ECO:0000313" key="2">
    <source>
        <dbReference type="EMBL" id="PHQ32253.1"/>
    </source>
</evidence>
<reference evidence="2 3" key="1">
    <citation type="submission" date="2017-06" db="EMBL/GenBank/DDBJ databases">
        <title>Description of Rhodopirellula bahusiensis sp. nov.</title>
        <authorList>
            <person name="Kizina J."/>
            <person name="Harder J."/>
        </authorList>
    </citation>
    <scope>NUCLEOTIDE SEQUENCE [LARGE SCALE GENOMIC DNA]</scope>
    <source>
        <strain evidence="2 3">SWK21</strain>
    </source>
</reference>
<feature type="transmembrane region" description="Helical" evidence="1">
    <location>
        <begin position="12"/>
        <end position="41"/>
    </location>
</feature>
<feature type="transmembrane region" description="Helical" evidence="1">
    <location>
        <begin position="97"/>
        <end position="119"/>
    </location>
</feature>
<organism evidence="2 3">
    <name type="scientific">Rhodopirellula bahusiensis</name>
    <dbReference type="NCBI Taxonomy" id="2014065"/>
    <lineage>
        <taxon>Bacteria</taxon>
        <taxon>Pseudomonadati</taxon>
        <taxon>Planctomycetota</taxon>
        <taxon>Planctomycetia</taxon>
        <taxon>Pirellulales</taxon>
        <taxon>Pirellulaceae</taxon>
        <taxon>Rhodopirellula</taxon>
    </lineage>
</organism>
<dbReference type="Proteomes" id="UP000225740">
    <property type="component" value="Unassembled WGS sequence"/>
</dbReference>
<keyword evidence="3" id="KW-1185">Reference proteome</keyword>
<proteinExistence type="predicted"/>
<evidence type="ECO:0008006" key="4">
    <source>
        <dbReference type="Google" id="ProtNLM"/>
    </source>
</evidence>
<keyword evidence="1" id="KW-1133">Transmembrane helix</keyword>
<keyword evidence="1" id="KW-0472">Membrane</keyword>
<protein>
    <recommendedName>
        <fullName evidence="4">Transmembrane protein</fullName>
    </recommendedName>
</protein>